<dbReference type="GO" id="GO:0000155">
    <property type="term" value="F:phosphorelay sensor kinase activity"/>
    <property type="evidence" value="ECO:0007669"/>
    <property type="project" value="InterPro"/>
</dbReference>
<evidence type="ECO:0000256" key="7">
    <source>
        <dbReference type="ARBA" id="ARBA00022741"/>
    </source>
</evidence>
<evidence type="ECO:0000256" key="12">
    <source>
        <dbReference type="SAM" id="Coils"/>
    </source>
</evidence>
<comment type="catalytic activity">
    <reaction evidence="1">
        <text>ATP + protein L-histidine = ADP + protein N-phospho-L-histidine.</text>
        <dbReference type="EC" id="2.7.13.3"/>
    </reaction>
</comment>
<evidence type="ECO:0000256" key="6">
    <source>
        <dbReference type="ARBA" id="ARBA00022679"/>
    </source>
</evidence>
<accession>A0A5C4SV19</accession>
<dbReference type="CDD" id="cd06225">
    <property type="entry name" value="HAMP"/>
    <property type="match status" value="1"/>
</dbReference>
<dbReference type="InterPro" id="IPR005467">
    <property type="entry name" value="His_kinase_dom"/>
</dbReference>
<keyword evidence="4" id="KW-1003">Cell membrane</keyword>
<keyword evidence="17" id="KW-1185">Reference proteome</keyword>
<dbReference type="PRINTS" id="PR00344">
    <property type="entry name" value="BCTRLSENSOR"/>
</dbReference>
<proteinExistence type="predicted"/>
<evidence type="ECO:0000256" key="13">
    <source>
        <dbReference type="SAM" id="Phobius"/>
    </source>
</evidence>
<dbReference type="SUPFAM" id="SSF55874">
    <property type="entry name" value="ATPase domain of HSP90 chaperone/DNA topoisomerase II/histidine kinase"/>
    <property type="match status" value="1"/>
</dbReference>
<keyword evidence="7" id="KW-0547">Nucleotide-binding</keyword>
<feature type="domain" description="Histidine kinase" evidence="14">
    <location>
        <begin position="252"/>
        <end position="467"/>
    </location>
</feature>
<dbReference type="Pfam" id="PF02518">
    <property type="entry name" value="HATPase_c"/>
    <property type="match status" value="1"/>
</dbReference>
<dbReference type="PANTHER" id="PTHR42878:SF12">
    <property type="entry name" value="SENSOR HISTIDINE KINASE YCBM"/>
    <property type="match status" value="1"/>
</dbReference>
<dbReference type="InterPro" id="IPR003661">
    <property type="entry name" value="HisK_dim/P_dom"/>
</dbReference>
<dbReference type="FunFam" id="1.10.287.130:FF:000001">
    <property type="entry name" value="Two-component sensor histidine kinase"/>
    <property type="match status" value="1"/>
</dbReference>
<keyword evidence="11 13" id="KW-0472">Membrane</keyword>
<dbReference type="RefSeq" id="WP_139607855.1">
    <property type="nucleotide sequence ID" value="NZ_VDCQ01000124.1"/>
</dbReference>
<dbReference type="InterPro" id="IPR050351">
    <property type="entry name" value="BphY/WalK/GraS-like"/>
</dbReference>
<dbReference type="CDD" id="cd00075">
    <property type="entry name" value="HATPase"/>
    <property type="match status" value="1"/>
</dbReference>
<keyword evidence="5" id="KW-0597">Phosphoprotein</keyword>
<dbReference type="Gene3D" id="1.10.287.130">
    <property type="match status" value="1"/>
</dbReference>
<keyword evidence="6" id="KW-0808">Transferase</keyword>
<feature type="domain" description="HAMP" evidence="15">
    <location>
        <begin position="185"/>
        <end position="237"/>
    </location>
</feature>
<dbReference type="InterPro" id="IPR003594">
    <property type="entry name" value="HATPase_dom"/>
</dbReference>
<dbReference type="EMBL" id="VDCQ01000124">
    <property type="protein sequence ID" value="TNJ54635.1"/>
    <property type="molecule type" value="Genomic_DNA"/>
</dbReference>
<evidence type="ECO:0000256" key="10">
    <source>
        <dbReference type="ARBA" id="ARBA00023012"/>
    </source>
</evidence>
<dbReference type="InterPro" id="IPR004358">
    <property type="entry name" value="Sig_transdc_His_kin-like_C"/>
</dbReference>
<keyword evidence="13" id="KW-1133">Transmembrane helix</keyword>
<keyword evidence="8 16" id="KW-0418">Kinase</keyword>
<evidence type="ECO:0000313" key="17">
    <source>
        <dbReference type="Proteomes" id="UP000307943"/>
    </source>
</evidence>
<reference evidence="16 17" key="1">
    <citation type="submission" date="2019-05" db="EMBL/GenBank/DDBJ databases">
        <title>We sequenced the genome of Paenibacillus hemerocallicola KCTC 33185 for further insight into its adaptation and study the phylogeny of Paenibacillus.</title>
        <authorList>
            <person name="Narsing Rao M.P."/>
        </authorList>
    </citation>
    <scope>NUCLEOTIDE SEQUENCE [LARGE SCALE GENOMIC DNA]</scope>
    <source>
        <strain evidence="16 17">KCTC 33185</strain>
    </source>
</reference>
<keyword evidence="10" id="KW-0902">Two-component regulatory system</keyword>
<dbReference type="InterPro" id="IPR036097">
    <property type="entry name" value="HisK_dim/P_sf"/>
</dbReference>
<dbReference type="SMART" id="SM00388">
    <property type="entry name" value="HisKA"/>
    <property type="match status" value="1"/>
</dbReference>
<dbReference type="SMART" id="SM00387">
    <property type="entry name" value="HATPase_c"/>
    <property type="match status" value="1"/>
</dbReference>
<feature type="transmembrane region" description="Helical" evidence="13">
    <location>
        <begin position="169"/>
        <end position="187"/>
    </location>
</feature>
<dbReference type="InterPro" id="IPR003660">
    <property type="entry name" value="HAMP_dom"/>
</dbReference>
<sequence>MKLHLKLWFYFVGSAIFSLFLFIALTLFIGAKFNDGYIHGSLNAIGKSIVAKVAGADKFDRADAIRLLEETVREHEALHLEWVGMDGQVFYSTQGRTKPYSLEELTDRFLGMPDSLWTNGEAVTLSYKSERADFPYYLLIGTPSESMKPSQFYIYYRDISKFLTLGTPLLVYLVTPYLFAALFFFPLNRRLRKLNRALQQMDLHGEPVKLADGKKDEIGQLNRHYNSMAQRIQTQIAQLRDIEQKRNELLSNLSHDLRTPLTTILGYTETIRTAEAMTREELQSYIKIILQRSRYMDRLLDQLLDISRLETKSLELRLDEHNLSELVRRAAADYTLIVDERKVDFVVDIPERDVYAEIDSSLVERAVRNMIDNALRHGMDGQYLEIGMSSDPLHTVVWVKDKGKGITVGEQDRVFERFYRLDQARKDGLGLGLSIVREIAEGHRGRVRVESEPGVETAFYLELPPTGQARMIS</sequence>
<evidence type="ECO:0000256" key="8">
    <source>
        <dbReference type="ARBA" id="ARBA00022777"/>
    </source>
</evidence>
<dbReference type="GO" id="GO:0005886">
    <property type="term" value="C:plasma membrane"/>
    <property type="evidence" value="ECO:0007669"/>
    <property type="project" value="UniProtKB-SubCell"/>
</dbReference>
<keyword evidence="13" id="KW-0812">Transmembrane</keyword>
<dbReference type="PANTHER" id="PTHR42878">
    <property type="entry name" value="TWO-COMPONENT HISTIDINE KINASE"/>
    <property type="match status" value="1"/>
</dbReference>
<evidence type="ECO:0000256" key="3">
    <source>
        <dbReference type="ARBA" id="ARBA00012438"/>
    </source>
</evidence>
<organism evidence="16 17">
    <name type="scientific">Paenibacillus hemerocallicola</name>
    <dbReference type="NCBI Taxonomy" id="1172614"/>
    <lineage>
        <taxon>Bacteria</taxon>
        <taxon>Bacillati</taxon>
        <taxon>Bacillota</taxon>
        <taxon>Bacilli</taxon>
        <taxon>Bacillales</taxon>
        <taxon>Paenibacillaceae</taxon>
        <taxon>Paenibacillus</taxon>
    </lineage>
</organism>
<dbReference type="SMART" id="SM00304">
    <property type="entry name" value="HAMP"/>
    <property type="match status" value="1"/>
</dbReference>
<dbReference type="Gene3D" id="3.30.565.10">
    <property type="entry name" value="Histidine kinase-like ATPase, C-terminal domain"/>
    <property type="match status" value="1"/>
</dbReference>
<dbReference type="CDD" id="cd00082">
    <property type="entry name" value="HisKA"/>
    <property type="match status" value="1"/>
</dbReference>
<dbReference type="Pfam" id="PF00672">
    <property type="entry name" value="HAMP"/>
    <property type="match status" value="1"/>
</dbReference>
<dbReference type="PROSITE" id="PS50885">
    <property type="entry name" value="HAMP"/>
    <property type="match status" value="1"/>
</dbReference>
<evidence type="ECO:0000256" key="5">
    <source>
        <dbReference type="ARBA" id="ARBA00022553"/>
    </source>
</evidence>
<dbReference type="AlphaFoldDB" id="A0A5C4SV19"/>
<feature type="coiled-coil region" evidence="12">
    <location>
        <begin position="225"/>
        <end position="252"/>
    </location>
</feature>
<dbReference type="Proteomes" id="UP000307943">
    <property type="component" value="Unassembled WGS sequence"/>
</dbReference>
<dbReference type="PROSITE" id="PS50109">
    <property type="entry name" value="HIS_KIN"/>
    <property type="match status" value="1"/>
</dbReference>
<evidence type="ECO:0000313" key="16">
    <source>
        <dbReference type="EMBL" id="TNJ54635.1"/>
    </source>
</evidence>
<dbReference type="SUPFAM" id="SSF47384">
    <property type="entry name" value="Homodimeric domain of signal transducing histidine kinase"/>
    <property type="match status" value="1"/>
</dbReference>
<dbReference type="Pfam" id="PF00512">
    <property type="entry name" value="HisKA"/>
    <property type="match status" value="1"/>
</dbReference>
<dbReference type="GO" id="GO:0030295">
    <property type="term" value="F:protein kinase activator activity"/>
    <property type="evidence" value="ECO:0007669"/>
    <property type="project" value="TreeGrafter"/>
</dbReference>
<dbReference type="EC" id="2.7.13.3" evidence="3"/>
<dbReference type="InterPro" id="IPR036890">
    <property type="entry name" value="HATPase_C_sf"/>
</dbReference>
<dbReference type="OrthoDB" id="9792991at2"/>
<dbReference type="GO" id="GO:0005524">
    <property type="term" value="F:ATP binding"/>
    <property type="evidence" value="ECO:0007669"/>
    <property type="project" value="UniProtKB-KW"/>
</dbReference>
<feature type="transmembrane region" description="Helical" evidence="13">
    <location>
        <begin position="7"/>
        <end position="31"/>
    </location>
</feature>
<dbReference type="FunFam" id="3.30.565.10:FF:000006">
    <property type="entry name" value="Sensor histidine kinase WalK"/>
    <property type="match status" value="1"/>
</dbReference>
<gene>
    <name evidence="16" type="ORF">FE784_39850</name>
</gene>
<evidence type="ECO:0000259" key="14">
    <source>
        <dbReference type="PROSITE" id="PS50109"/>
    </source>
</evidence>
<evidence type="ECO:0000256" key="9">
    <source>
        <dbReference type="ARBA" id="ARBA00022840"/>
    </source>
</evidence>
<dbReference type="GO" id="GO:0007234">
    <property type="term" value="P:osmosensory signaling via phosphorelay pathway"/>
    <property type="evidence" value="ECO:0007669"/>
    <property type="project" value="TreeGrafter"/>
</dbReference>
<evidence type="ECO:0000256" key="4">
    <source>
        <dbReference type="ARBA" id="ARBA00022475"/>
    </source>
</evidence>
<keyword evidence="9" id="KW-0067">ATP-binding</keyword>
<evidence type="ECO:0000259" key="15">
    <source>
        <dbReference type="PROSITE" id="PS50885"/>
    </source>
</evidence>
<keyword evidence="12" id="KW-0175">Coiled coil</keyword>
<comment type="subcellular location">
    <subcellularLocation>
        <location evidence="2">Cell membrane</location>
        <topology evidence="2">Multi-pass membrane protein</topology>
    </subcellularLocation>
</comment>
<evidence type="ECO:0000256" key="1">
    <source>
        <dbReference type="ARBA" id="ARBA00000085"/>
    </source>
</evidence>
<evidence type="ECO:0000256" key="2">
    <source>
        <dbReference type="ARBA" id="ARBA00004651"/>
    </source>
</evidence>
<dbReference type="GO" id="GO:0000156">
    <property type="term" value="F:phosphorelay response regulator activity"/>
    <property type="evidence" value="ECO:0007669"/>
    <property type="project" value="TreeGrafter"/>
</dbReference>
<protein>
    <recommendedName>
        <fullName evidence="3">histidine kinase</fullName>
        <ecNumber evidence="3">2.7.13.3</ecNumber>
    </recommendedName>
</protein>
<comment type="caution">
    <text evidence="16">The sequence shown here is derived from an EMBL/GenBank/DDBJ whole genome shotgun (WGS) entry which is preliminary data.</text>
</comment>
<name>A0A5C4SV19_9BACL</name>
<evidence type="ECO:0000256" key="11">
    <source>
        <dbReference type="ARBA" id="ARBA00023136"/>
    </source>
</evidence>
<dbReference type="Gene3D" id="6.10.340.10">
    <property type="match status" value="1"/>
</dbReference>